<evidence type="ECO:0000259" key="8">
    <source>
        <dbReference type="Pfam" id="PF06241"/>
    </source>
</evidence>
<dbReference type="Proteomes" id="UP000037288">
    <property type="component" value="Unassembled WGS sequence"/>
</dbReference>
<protein>
    <submittedName>
        <fullName evidence="9">Potassium transporter TrkA</fullName>
    </submittedName>
</protein>
<evidence type="ECO:0000256" key="2">
    <source>
        <dbReference type="ARBA" id="ARBA00022448"/>
    </source>
</evidence>
<evidence type="ECO:0000256" key="3">
    <source>
        <dbReference type="ARBA" id="ARBA00022692"/>
    </source>
</evidence>
<comment type="caution">
    <text evidence="9">The sequence shown here is derived from an EMBL/GenBank/DDBJ whole genome shotgun (WGS) entry which is preliminary data.</text>
</comment>
<dbReference type="Gene3D" id="3.40.50.720">
    <property type="entry name" value="NAD(P)-binding Rossmann-like Domain"/>
    <property type="match status" value="2"/>
</dbReference>
<gene>
    <name evidence="9" type="ORF">AC230_07305</name>
</gene>
<dbReference type="Pfam" id="PF06241">
    <property type="entry name" value="Castor_Poll_mid"/>
    <property type="match status" value="1"/>
</dbReference>
<accession>A0A0K9XIX6</accession>
<dbReference type="AlphaFoldDB" id="A0A0K9XIX6"/>
<dbReference type="GO" id="GO:0012505">
    <property type="term" value="C:endomembrane system"/>
    <property type="evidence" value="ECO:0007669"/>
    <property type="project" value="UniProtKB-SubCell"/>
</dbReference>
<sequence length="624" mass="68019">MRVNWRERLRYWFDSTMDRGTPALIGWLALASVVLIATTATAVTLFTDSDTEANGGWPGVAWMSLLRTLDPGTMGGDTGGPVFLGLMLTVTIGGIFIVSALIGVLTTGLDQRIQRLRKGRSRVLERGHTVVLGWSDQIFTVIAELVEANQSERRSCVVVLADHDKVDMEEQIRARVPGTGRTQVICRSGNPLKQADLELASPDTAKAVMVLPSFGEERDTAVIKVLLVLNNRPWSGPRPPVVAAVQDSPNLAAARLAAGEGGLVVDAEDLAVRLVVQSHRQSGLSAVWNELLSFFGNEIYLRREPALAGLSYGEVLHRYRRGVPIGIRDETGRIQVNPPMDTVVTARDEVILIAEDDVLVELADAPPPVTEAAVVLAPAHRSAPDRTLMIGWNSRAPKIIELLDDFVRPGSTLDIAAPRRPVTHRDRPPRHLVLGHKRCSPTSRPSLEALEPGGYQRVLVLSDETVDAEQADNRTLLTLLHLRDIEVRLGDPYSIVSEMNNDSNREVAQVTKADDFIVSNRLISLLLTQLAENKDLYGVLTALFDPEGSEIHLKPAPHYLRPGLTADFTTVIEAARRRGETAIGYRLGGERDTPPGYGVHLNPSRTAPLALGDGDHVIVVAEGQ</sequence>
<evidence type="ECO:0000256" key="1">
    <source>
        <dbReference type="ARBA" id="ARBA00004127"/>
    </source>
</evidence>
<dbReference type="PATRIC" id="fig|1678637.3.peg.1587"/>
<comment type="subcellular location">
    <subcellularLocation>
        <location evidence="1">Endomembrane system</location>
        <topology evidence="1">Multi-pass membrane protein</topology>
    </subcellularLocation>
</comment>
<dbReference type="STRING" id="1678637.AC230_07305"/>
<keyword evidence="5" id="KW-0406">Ion transport</keyword>
<keyword evidence="4 7" id="KW-1133">Transmembrane helix</keyword>
<dbReference type="InterPro" id="IPR044849">
    <property type="entry name" value="CASTOR/POLLUX/SYM8-like"/>
</dbReference>
<dbReference type="GO" id="GO:0006811">
    <property type="term" value="P:monoatomic ion transport"/>
    <property type="evidence" value="ECO:0007669"/>
    <property type="project" value="UniProtKB-KW"/>
</dbReference>
<keyword evidence="2" id="KW-0813">Transport</keyword>
<evidence type="ECO:0000256" key="6">
    <source>
        <dbReference type="ARBA" id="ARBA00023136"/>
    </source>
</evidence>
<feature type="transmembrane region" description="Helical" evidence="7">
    <location>
        <begin position="21"/>
        <end position="46"/>
    </location>
</feature>
<keyword evidence="10" id="KW-1185">Reference proteome</keyword>
<organism evidence="9 10">
    <name type="scientific">Streptomyces caatingaensis</name>
    <dbReference type="NCBI Taxonomy" id="1678637"/>
    <lineage>
        <taxon>Bacteria</taxon>
        <taxon>Bacillati</taxon>
        <taxon>Actinomycetota</taxon>
        <taxon>Actinomycetes</taxon>
        <taxon>Kitasatosporales</taxon>
        <taxon>Streptomycetaceae</taxon>
        <taxon>Streptomyces</taxon>
    </lineage>
</organism>
<keyword evidence="3 7" id="KW-0812">Transmembrane</keyword>
<dbReference type="PANTHER" id="PTHR31563:SF10">
    <property type="entry name" value="ION CHANNEL POLLUX-RELATED"/>
    <property type="match status" value="1"/>
</dbReference>
<dbReference type="InterPro" id="IPR010420">
    <property type="entry name" value="CASTOR/POLLUX/SYM8_dom"/>
</dbReference>
<dbReference type="EMBL" id="LFXA01000003">
    <property type="protein sequence ID" value="KNB53243.1"/>
    <property type="molecule type" value="Genomic_DNA"/>
</dbReference>
<keyword evidence="6 7" id="KW-0472">Membrane</keyword>
<evidence type="ECO:0000313" key="9">
    <source>
        <dbReference type="EMBL" id="KNB53243.1"/>
    </source>
</evidence>
<evidence type="ECO:0000256" key="5">
    <source>
        <dbReference type="ARBA" id="ARBA00023065"/>
    </source>
</evidence>
<proteinExistence type="predicted"/>
<evidence type="ECO:0000256" key="4">
    <source>
        <dbReference type="ARBA" id="ARBA00022989"/>
    </source>
</evidence>
<evidence type="ECO:0000256" key="7">
    <source>
        <dbReference type="SAM" id="Phobius"/>
    </source>
</evidence>
<evidence type="ECO:0000313" key="10">
    <source>
        <dbReference type="Proteomes" id="UP000037288"/>
    </source>
</evidence>
<dbReference type="PANTHER" id="PTHR31563">
    <property type="entry name" value="ION CHANNEL POLLUX-RELATED"/>
    <property type="match status" value="1"/>
</dbReference>
<feature type="domain" description="CASTOR/POLLUX/SYM8 ion channel conserved" evidence="8">
    <location>
        <begin position="268"/>
        <end position="358"/>
    </location>
</feature>
<name>A0A0K9XIX6_9ACTN</name>
<reference evidence="10" key="1">
    <citation type="submission" date="2015-07" db="EMBL/GenBank/DDBJ databases">
        <title>Draft genome sequence of Streptomyces sp. CMAA 1322, a bacterium isolated from Caatinga biome, from dry forest semiarid of Brazil.</title>
        <authorList>
            <person name="Santos S.N."/>
            <person name="Gacesa R."/>
            <person name="Taketani R.G."/>
            <person name="Long P.F."/>
            <person name="Melo I.S."/>
        </authorList>
    </citation>
    <scope>NUCLEOTIDE SEQUENCE [LARGE SCALE GENOMIC DNA]</scope>
    <source>
        <strain evidence="10">CMAA 1322</strain>
    </source>
</reference>
<dbReference type="OrthoDB" id="305351at2"/>
<feature type="transmembrane region" description="Helical" evidence="7">
    <location>
        <begin position="82"/>
        <end position="109"/>
    </location>
</feature>